<keyword evidence="3" id="KW-1185">Reference proteome</keyword>
<protein>
    <submittedName>
        <fullName evidence="2">Uncharacterized protein</fullName>
    </submittedName>
</protein>
<sequence length="122" mass="13964">MMGCKIAETMSKKCGKQRSLVLEVDHFVPEVIVVPLPQDFEQPKMDEYDGFSNPVNHLRAFVDLMRLRATSDVILCRAFLPTLRRETRDCVVTLLIYTLITSLRCLLHTLIAASKLRKQLSD</sequence>
<feature type="transmembrane region" description="Helical" evidence="1">
    <location>
        <begin position="94"/>
        <end position="113"/>
    </location>
</feature>
<dbReference type="Proteomes" id="UP001604336">
    <property type="component" value="Unassembled WGS sequence"/>
</dbReference>
<evidence type="ECO:0000313" key="3">
    <source>
        <dbReference type="Proteomes" id="UP001604336"/>
    </source>
</evidence>
<evidence type="ECO:0000256" key="1">
    <source>
        <dbReference type="SAM" id="Phobius"/>
    </source>
</evidence>
<keyword evidence="1" id="KW-0472">Membrane</keyword>
<name>A0ABD1RF01_9LAMI</name>
<gene>
    <name evidence="2" type="ORF">Adt_31477</name>
</gene>
<keyword evidence="1" id="KW-0812">Transmembrane</keyword>
<evidence type="ECO:0000313" key="2">
    <source>
        <dbReference type="EMBL" id="KAL2486721.1"/>
    </source>
</evidence>
<reference evidence="3" key="1">
    <citation type="submission" date="2024-07" db="EMBL/GenBank/DDBJ databases">
        <title>Two chromosome-level genome assemblies of Korean endemic species Abeliophyllum distichum and Forsythia ovata (Oleaceae).</title>
        <authorList>
            <person name="Jang H."/>
        </authorList>
    </citation>
    <scope>NUCLEOTIDE SEQUENCE [LARGE SCALE GENOMIC DNA]</scope>
</reference>
<dbReference type="EMBL" id="JBFOLK010000009">
    <property type="protein sequence ID" value="KAL2486721.1"/>
    <property type="molecule type" value="Genomic_DNA"/>
</dbReference>
<keyword evidence="1" id="KW-1133">Transmembrane helix</keyword>
<accession>A0ABD1RF01</accession>
<proteinExistence type="predicted"/>
<comment type="caution">
    <text evidence="2">The sequence shown here is derived from an EMBL/GenBank/DDBJ whole genome shotgun (WGS) entry which is preliminary data.</text>
</comment>
<organism evidence="2 3">
    <name type="scientific">Abeliophyllum distichum</name>
    <dbReference type="NCBI Taxonomy" id="126358"/>
    <lineage>
        <taxon>Eukaryota</taxon>
        <taxon>Viridiplantae</taxon>
        <taxon>Streptophyta</taxon>
        <taxon>Embryophyta</taxon>
        <taxon>Tracheophyta</taxon>
        <taxon>Spermatophyta</taxon>
        <taxon>Magnoliopsida</taxon>
        <taxon>eudicotyledons</taxon>
        <taxon>Gunneridae</taxon>
        <taxon>Pentapetalae</taxon>
        <taxon>asterids</taxon>
        <taxon>lamiids</taxon>
        <taxon>Lamiales</taxon>
        <taxon>Oleaceae</taxon>
        <taxon>Forsythieae</taxon>
        <taxon>Abeliophyllum</taxon>
    </lineage>
</organism>
<dbReference type="AlphaFoldDB" id="A0ABD1RF01"/>